<dbReference type="PANTHER" id="PTHR22934:SF25">
    <property type="entry name" value="DEVELOPMENTAL REGULATORY PROTEIN WETA"/>
    <property type="match status" value="1"/>
</dbReference>
<keyword evidence="10" id="KW-1185">Reference proteome</keyword>
<accession>A0A8K0SVT6</accession>
<feature type="region of interest" description="Disordered" evidence="8">
    <location>
        <begin position="338"/>
        <end position="371"/>
    </location>
</feature>
<feature type="compositionally biased region" description="Pro residues" evidence="8">
    <location>
        <begin position="473"/>
        <end position="484"/>
    </location>
</feature>
<feature type="region of interest" description="Disordered" evidence="8">
    <location>
        <begin position="199"/>
        <end position="220"/>
    </location>
</feature>
<feature type="compositionally biased region" description="Low complexity" evidence="8">
    <location>
        <begin position="524"/>
        <end position="543"/>
    </location>
</feature>
<keyword evidence="7" id="KW-0183">Conidiation</keyword>
<dbReference type="GO" id="GO:0030435">
    <property type="term" value="P:sporulation resulting in formation of a cellular spore"/>
    <property type="evidence" value="ECO:0007669"/>
    <property type="project" value="UniProtKB-KW"/>
</dbReference>
<organism evidence="9 10">
    <name type="scientific">Stachybotrys elegans</name>
    <dbReference type="NCBI Taxonomy" id="80388"/>
    <lineage>
        <taxon>Eukaryota</taxon>
        <taxon>Fungi</taxon>
        <taxon>Dikarya</taxon>
        <taxon>Ascomycota</taxon>
        <taxon>Pezizomycotina</taxon>
        <taxon>Sordariomycetes</taxon>
        <taxon>Hypocreomycetidae</taxon>
        <taxon>Hypocreales</taxon>
        <taxon>Stachybotryaceae</taxon>
        <taxon>Stachybotrys</taxon>
    </lineage>
</organism>
<dbReference type="AlphaFoldDB" id="A0A8K0SVT6"/>
<comment type="caution">
    <text evidence="9">The sequence shown here is derived from an EMBL/GenBank/DDBJ whole genome shotgun (WGS) entry which is preliminary data.</text>
</comment>
<keyword evidence="4" id="KW-0805">Transcription regulation</keyword>
<evidence type="ECO:0000256" key="2">
    <source>
        <dbReference type="ARBA" id="ARBA00015342"/>
    </source>
</evidence>
<evidence type="ECO:0000256" key="1">
    <source>
        <dbReference type="ARBA" id="ARBA00008881"/>
    </source>
</evidence>
<evidence type="ECO:0000256" key="6">
    <source>
        <dbReference type="ARBA" id="ARBA00023163"/>
    </source>
</evidence>
<feature type="compositionally biased region" description="Polar residues" evidence="8">
    <location>
        <begin position="342"/>
        <end position="357"/>
    </location>
</feature>
<feature type="region of interest" description="Disordered" evidence="8">
    <location>
        <begin position="468"/>
        <end position="611"/>
    </location>
</feature>
<evidence type="ECO:0000256" key="5">
    <source>
        <dbReference type="ARBA" id="ARBA00023159"/>
    </source>
</evidence>
<keyword evidence="6" id="KW-0804">Transcription</keyword>
<evidence type="ECO:0000256" key="4">
    <source>
        <dbReference type="ARBA" id="ARBA00023015"/>
    </source>
</evidence>
<name>A0A8K0SVT6_9HYPO</name>
<dbReference type="GO" id="GO:0048315">
    <property type="term" value="P:conidium formation"/>
    <property type="evidence" value="ECO:0007669"/>
    <property type="project" value="UniProtKB-KW"/>
</dbReference>
<comment type="similarity">
    <text evidence="1">Belongs to the wetA family.</text>
</comment>
<dbReference type="PANTHER" id="PTHR22934">
    <property type="entry name" value="PROTEIN ESC1/WETA-RELATED"/>
    <property type="match status" value="1"/>
</dbReference>
<evidence type="ECO:0000313" key="9">
    <source>
        <dbReference type="EMBL" id="KAH7326123.1"/>
    </source>
</evidence>
<reference evidence="9" key="1">
    <citation type="journal article" date="2021" name="Nat. Commun.">
        <title>Genetic determinants of endophytism in the Arabidopsis root mycobiome.</title>
        <authorList>
            <person name="Mesny F."/>
            <person name="Miyauchi S."/>
            <person name="Thiergart T."/>
            <person name="Pickel B."/>
            <person name="Atanasova L."/>
            <person name="Karlsson M."/>
            <person name="Huettel B."/>
            <person name="Barry K.W."/>
            <person name="Haridas S."/>
            <person name="Chen C."/>
            <person name="Bauer D."/>
            <person name="Andreopoulos W."/>
            <person name="Pangilinan J."/>
            <person name="LaButti K."/>
            <person name="Riley R."/>
            <person name="Lipzen A."/>
            <person name="Clum A."/>
            <person name="Drula E."/>
            <person name="Henrissat B."/>
            <person name="Kohler A."/>
            <person name="Grigoriev I.V."/>
            <person name="Martin F.M."/>
            <person name="Hacquard S."/>
        </authorList>
    </citation>
    <scope>NUCLEOTIDE SEQUENCE</scope>
    <source>
        <strain evidence="9">MPI-CAGE-CH-0235</strain>
    </source>
</reference>
<dbReference type="OrthoDB" id="2575228at2759"/>
<evidence type="ECO:0000256" key="7">
    <source>
        <dbReference type="ARBA" id="ARBA00023321"/>
    </source>
</evidence>
<evidence type="ECO:0000256" key="3">
    <source>
        <dbReference type="ARBA" id="ARBA00022969"/>
    </source>
</evidence>
<sequence length="637" mass="67081">MAYWALPPYRGDTAAVDRDPSFYCYDLEDEDENDAPEPPPSAVDFFGQFVDFGSATAAAAVGGPGSGGGDGGDGGIMGDMHIDAHAAALSDALLMHHHAAAAATDSTGSSGVSTADEFDFLSSSSQAGPSVNHDIDPSSLLMGPGDVHHAAAMAAGADIYDCGPPPQYHRQQLGYALRETSVSDGDVARLEAISLKSPVASTTPIPEDNAPASPPAPITAQRKPNRFVQALSSTIRKPFARRRGRKDEGDNIASNVHRAVSPTLDNPPMALKPQSRLRAVTGRMPASPPNSAFIHGICEDPFVEPPAAHQPGVRYFTHHGLNTPDDSPAIPIPGKIDESRESTVVPQSSTSARSVPTTPWPLSDTPQQPVPHPAPDQWVTPGHEYSNPGQAFGWWDLNIINQQGEFGEPKDHPHNYGATPNFTMPLQPHQMDMAYEYADPIADPGAAGLMIHQPQPQAPQSTVVNNLALHPPTYLPPPSLPPPATERSHRPPRAPSAGARRNLSCSPMRKTRGPSASPTPGHAASSRQGSGTSVSSTRSASGRLPGTMPGTPCSVRKQRPRKPSGGGGSSEIGFVNFTPNDGNLLMTGVAPSGSSKTKARREKEAQERRRRLSEAAIKAVAAAGGDVDKLVEQGFAF</sequence>
<dbReference type="InterPro" id="IPR040112">
    <property type="entry name" value="WetA"/>
</dbReference>
<dbReference type="EMBL" id="JAGPNK010000002">
    <property type="protein sequence ID" value="KAH7326123.1"/>
    <property type="molecule type" value="Genomic_DNA"/>
</dbReference>
<gene>
    <name evidence="9" type="ORF">B0I35DRAFT_474813</name>
</gene>
<evidence type="ECO:0000313" key="10">
    <source>
        <dbReference type="Proteomes" id="UP000813444"/>
    </source>
</evidence>
<proteinExistence type="inferred from homology"/>
<dbReference type="Proteomes" id="UP000813444">
    <property type="component" value="Unassembled WGS sequence"/>
</dbReference>
<protein>
    <recommendedName>
        <fullName evidence="2">Developmental regulatory protein wetA</fullName>
    </recommendedName>
</protein>
<keyword evidence="3" id="KW-0749">Sporulation</keyword>
<keyword evidence="5" id="KW-0010">Activator</keyword>
<evidence type="ECO:0000256" key="8">
    <source>
        <dbReference type="SAM" id="MobiDB-lite"/>
    </source>
</evidence>